<dbReference type="InterPro" id="IPR036318">
    <property type="entry name" value="FAD-bd_PCMH-like_sf"/>
</dbReference>
<keyword evidence="5 16" id="KW-0963">Cytoplasm</keyword>
<evidence type="ECO:0000256" key="16">
    <source>
        <dbReference type="HAMAP-Rule" id="MF_00037"/>
    </source>
</evidence>
<evidence type="ECO:0000256" key="12">
    <source>
        <dbReference type="ARBA" id="ARBA00023002"/>
    </source>
</evidence>
<evidence type="ECO:0000313" key="18">
    <source>
        <dbReference type="EMBL" id="MBE9118202.1"/>
    </source>
</evidence>
<evidence type="ECO:0000256" key="6">
    <source>
        <dbReference type="ARBA" id="ARBA00022618"/>
    </source>
</evidence>
<feature type="active site" evidence="16">
    <location>
        <position position="316"/>
    </location>
</feature>
<keyword evidence="11 16" id="KW-0573">Peptidoglycan synthesis</keyword>
<evidence type="ECO:0000256" key="7">
    <source>
        <dbReference type="ARBA" id="ARBA00022630"/>
    </source>
</evidence>
<comment type="subcellular location">
    <subcellularLocation>
        <location evidence="3 16">Cytoplasm</location>
    </subcellularLocation>
</comment>
<gene>
    <name evidence="16 18" type="primary">murB</name>
    <name evidence="18" type="ORF">IQ249_20110</name>
</gene>
<keyword evidence="14 16" id="KW-0961">Cell wall biogenesis/degradation</keyword>
<dbReference type="Proteomes" id="UP000654482">
    <property type="component" value="Unassembled WGS sequence"/>
</dbReference>
<organism evidence="18 19">
    <name type="scientific">Lusitaniella coriacea LEGE 07157</name>
    <dbReference type="NCBI Taxonomy" id="945747"/>
    <lineage>
        <taxon>Bacteria</taxon>
        <taxon>Bacillati</taxon>
        <taxon>Cyanobacteriota</taxon>
        <taxon>Cyanophyceae</taxon>
        <taxon>Spirulinales</taxon>
        <taxon>Lusitaniellaceae</taxon>
        <taxon>Lusitaniella</taxon>
    </lineage>
</organism>
<feature type="domain" description="FAD-binding PCMH-type" evidence="17">
    <location>
        <begin position="49"/>
        <end position="216"/>
    </location>
</feature>
<keyword evidence="6 16" id="KW-0132">Cell division</keyword>
<dbReference type="GO" id="GO:0008762">
    <property type="term" value="F:UDP-N-acetylmuramate dehydrogenase activity"/>
    <property type="evidence" value="ECO:0007669"/>
    <property type="project" value="UniProtKB-UniRule"/>
</dbReference>
<dbReference type="Pfam" id="PF02873">
    <property type="entry name" value="MurB_C"/>
    <property type="match status" value="1"/>
</dbReference>
<dbReference type="Gene3D" id="3.90.78.10">
    <property type="entry name" value="UDP-N-acetylenolpyruvoylglucosamine reductase, C-terminal domain"/>
    <property type="match status" value="1"/>
</dbReference>
<evidence type="ECO:0000256" key="5">
    <source>
        <dbReference type="ARBA" id="ARBA00022490"/>
    </source>
</evidence>
<evidence type="ECO:0000256" key="1">
    <source>
        <dbReference type="ARBA" id="ARBA00001974"/>
    </source>
</evidence>
<comment type="cofactor">
    <cofactor evidence="1 16">
        <name>FAD</name>
        <dbReference type="ChEBI" id="CHEBI:57692"/>
    </cofactor>
</comment>
<dbReference type="EC" id="1.3.1.98" evidence="16"/>
<dbReference type="NCBIfam" id="NF010480">
    <property type="entry name" value="PRK13905.1"/>
    <property type="match status" value="1"/>
</dbReference>
<dbReference type="GO" id="GO:0071949">
    <property type="term" value="F:FAD binding"/>
    <property type="evidence" value="ECO:0007669"/>
    <property type="project" value="InterPro"/>
</dbReference>
<dbReference type="EMBL" id="JADEWZ010000040">
    <property type="protein sequence ID" value="MBE9118202.1"/>
    <property type="molecule type" value="Genomic_DNA"/>
</dbReference>
<keyword evidence="9 16" id="KW-0521">NADP</keyword>
<dbReference type="InterPro" id="IPR016167">
    <property type="entry name" value="FAD-bd_PCMH_sub1"/>
</dbReference>
<keyword evidence="19" id="KW-1185">Reference proteome</keyword>
<dbReference type="GO" id="GO:0071555">
    <property type="term" value="P:cell wall organization"/>
    <property type="evidence" value="ECO:0007669"/>
    <property type="project" value="UniProtKB-KW"/>
</dbReference>
<accession>A0A8J7IV64</accession>
<dbReference type="GO" id="GO:0051301">
    <property type="term" value="P:cell division"/>
    <property type="evidence" value="ECO:0007669"/>
    <property type="project" value="UniProtKB-KW"/>
</dbReference>
<dbReference type="InterPro" id="IPR016166">
    <property type="entry name" value="FAD-bd_PCMH"/>
</dbReference>
<dbReference type="InterPro" id="IPR036635">
    <property type="entry name" value="MurB_C_sf"/>
</dbReference>
<evidence type="ECO:0000259" key="17">
    <source>
        <dbReference type="PROSITE" id="PS51387"/>
    </source>
</evidence>
<evidence type="ECO:0000256" key="9">
    <source>
        <dbReference type="ARBA" id="ARBA00022857"/>
    </source>
</evidence>
<comment type="pathway">
    <text evidence="4 16">Cell wall biogenesis; peptidoglycan biosynthesis.</text>
</comment>
<evidence type="ECO:0000256" key="2">
    <source>
        <dbReference type="ARBA" id="ARBA00003921"/>
    </source>
</evidence>
<dbReference type="RefSeq" id="WP_194031290.1">
    <property type="nucleotide sequence ID" value="NZ_JADEWZ010000040.1"/>
</dbReference>
<sequence>MTLSSNALNCDRITFYGEHRNLPPQPINLPGTDCLIRPQVSLANLTSFRVGGPAQWYVAPRRREDVQASFEWVNSRDLPLTLLGAGSNLLVSDRGIPGLTMSTRYLRSIDFDDETGRVRVGAGEPLVHLAWQAAKRGWRGLEWAVGIPGTIGGGVVMNAGAHRSCVADILESVLVLSPDGKIEELKPEDLGYSYRTSILQGDRRLVLEATFQLQPGSTRSRVMAATTNNLRQRKSSQPYHLPSCGSVFRNHDNHAAGWLIEQIGLKGYQIGGAQVAHRHANFILNCGGAKASDIFQLIRHVQEQVEHHWSLSLHPEVKLLGEF</sequence>
<keyword evidence="12 16" id="KW-0560">Oxidoreductase</keyword>
<dbReference type="GO" id="GO:0009252">
    <property type="term" value="P:peptidoglycan biosynthetic process"/>
    <property type="evidence" value="ECO:0007669"/>
    <property type="project" value="UniProtKB-UniRule"/>
</dbReference>
<protein>
    <recommendedName>
        <fullName evidence="16">UDP-N-acetylenolpyruvoylglucosamine reductase</fullName>
        <ecNumber evidence="16">1.3.1.98</ecNumber>
    </recommendedName>
    <alternativeName>
        <fullName evidence="16">UDP-N-acetylmuramate dehydrogenase</fullName>
    </alternativeName>
</protein>
<feature type="active site" evidence="16">
    <location>
        <position position="195"/>
    </location>
</feature>
<evidence type="ECO:0000256" key="15">
    <source>
        <dbReference type="ARBA" id="ARBA00048914"/>
    </source>
</evidence>
<dbReference type="InterPro" id="IPR016169">
    <property type="entry name" value="FAD-bd_PCMH_sub2"/>
</dbReference>
<dbReference type="GO" id="GO:0005829">
    <property type="term" value="C:cytosol"/>
    <property type="evidence" value="ECO:0007669"/>
    <property type="project" value="TreeGrafter"/>
</dbReference>
<evidence type="ECO:0000256" key="8">
    <source>
        <dbReference type="ARBA" id="ARBA00022827"/>
    </source>
</evidence>
<keyword evidence="7 16" id="KW-0285">Flavoprotein</keyword>
<dbReference type="Pfam" id="PF01565">
    <property type="entry name" value="FAD_binding_4"/>
    <property type="match status" value="1"/>
</dbReference>
<comment type="similarity">
    <text evidence="16">Belongs to the MurB family.</text>
</comment>
<name>A0A8J7IV64_9CYAN</name>
<dbReference type="InterPro" id="IPR011601">
    <property type="entry name" value="MurB_C"/>
</dbReference>
<proteinExistence type="inferred from homology"/>
<reference evidence="18" key="1">
    <citation type="submission" date="2020-10" db="EMBL/GenBank/DDBJ databases">
        <authorList>
            <person name="Castelo-Branco R."/>
            <person name="Eusebio N."/>
            <person name="Adriana R."/>
            <person name="Vieira A."/>
            <person name="Brugerolle De Fraissinette N."/>
            <person name="Rezende De Castro R."/>
            <person name="Schneider M.P."/>
            <person name="Vasconcelos V."/>
            <person name="Leao P.N."/>
        </authorList>
    </citation>
    <scope>NUCLEOTIDE SEQUENCE</scope>
    <source>
        <strain evidence="18">LEGE 07157</strain>
    </source>
</reference>
<evidence type="ECO:0000256" key="3">
    <source>
        <dbReference type="ARBA" id="ARBA00004496"/>
    </source>
</evidence>
<dbReference type="InterPro" id="IPR006094">
    <property type="entry name" value="Oxid_FAD_bind_N"/>
</dbReference>
<evidence type="ECO:0000256" key="14">
    <source>
        <dbReference type="ARBA" id="ARBA00023316"/>
    </source>
</evidence>
<feature type="active site" description="Proton donor" evidence="16">
    <location>
        <position position="246"/>
    </location>
</feature>
<dbReference type="SUPFAM" id="SSF56176">
    <property type="entry name" value="FAD-binding/transporter-associated domain-like"/>
    <property type="match status" value="1"/>
</dbReference>
<comment type="caution">
    <text evidence="18">The sequence shown here is derived from an EMBL/GenBank/DDBJ whole genome shotgun (WGS) entry which is preliminary data.</text>
</comment>
<keyword evidence="10 16" id="KW-0133">Cell shape</keyword>
<evidence type="ECO:0000256" key="13">
    <source>
        <dbReference type="ARBA" id="ARBA00023306"/>
    </source>
</evidence>
<dbReference type="PANTHER" id="PTHR21071:SF4">
    <property type="entry name" value="UDP-N-ACETYLENOLPYRUVOYLGLUCOSAMINE REDUCTASE"/>
    <property type="match status" value="1"/>
</dbReference>
<comment type="catalytic activity">
    <reaction evidence="15 16">
        <text>UDP-N-acetyl-alpha-D-muramate + NADP(+) = UDP-N-acetyl-3-O-(1-carboxyvinyl)-alpha-D-glucosamine + NADPH + H(+)</text>
        <dbReference type="Rhea" id="RHEA:12248"/>
        <dbReference type="ChEBI" id="CHEBI:15378"/>
        <dbReference type="ChEBI" id="CHEBI:57783"/>
        <dbReference type="ChEBI" id="CHEBI:58349"/>
        <dbReference type="ChEBI" id="CHEBI:68483"/>
        <dbReference type="ChEBI" id="CHEBI:70757"/>
        <dbReference type="EC" id="1.3.1.98"/>
    </reaction>
</comment>
<evidence type="ECO:0000256" key="11">
    <source>
        <dbReference type="ARBA" id="ARBA00022984"/>
    </source>
</evidence>
<dbReference type="PANTHER" id="PTHR21071">
    <property type="entry name" value="UDP-N-ACETYLENOLPYRUVOYLGLUCOSAMINE REDUCTASE"/>
    <property type="match status" value="1"/>
</dbReference>
<dbReference type="AlphaFoldDB" id="A0A8J7IV64"/>
<dbReference type="SUPFAM" id="SSF56194">
    <property type="entry name" value="Uridine diphospho-N-Acetylenolpyruvylglucosamine reductase, MurB, C-terminal domain"/>
    <property type="match status" value="1"/>
</dbReference>
<dbReference type="InterPro" id="IPR003170">
    <property type="entry name" value="MurB"/>
</dbReference>
<dbReference type="HAMAP" id="MF_00037">
    <property type="entry name" value="MurB"/>
    <property type="match status" value="1"/>
</dbReference>
<comment type="function">
    <text evidence="2 16">Cell wall formation.</text>
</comment>
<dbReference type="UniPathway" id="UPA00219"/>
<dbReference type="Gene3D" id="3.30.43.10">
    <property type="entry name" value="Uridine Diphospho-n-acetylenolpyruvylglucosamine Reductase, domain 2"/>
    <property type="match status" value="1"/>
</dbReference>
<evidence type="ECO:0000313" key="19">
    <source>
        <dbReference type="Proteomes" id="UP000654482"/>
    </source>
</evidence>
<keyword evidence="13 16" id="KW-0131">Cell cycle</keyword>
<evidence type="ECO:0000256" key="10">
    <source>
        <dbReference type="ARBA" id="ARBA00022960"/>
    </source>
</evidence>
<dbReference type="Gene3D" id="3.30.465.10">
    <property type="match status" value="1"/>
</dbReference>
<dbReference type="GO" id="GO:0008360">
    <property type="term" value="P:regulation of cell shape"/>
    <property type="evidence" value="ECO:0007669"/>
    <property type="project" value="UniProtKB-KW"/>
</dbReference>
<evidence type="ECO:0000256" key="4">
    <source>
        <dbReference type="ARBA" id="ARBA00004752"/>
    </source>
</evidence>
<keyword evidence="8 16" id="KW-0274">FAD</keyword>
<dbReference type="PROSITE" id="PS51387">
    <property type="entry name" value="FAD_PCMH"/>
    <property type="match status" value="1"/>
</dbReference>
<dbReference type="NCBIfam" id="TIGR00179">
    <property type="entry name" value="murB"/>
    <property type="match status" value="1"/>
</dbReference>